<evidence type="ECO:0000256" key="2">
    <source>
        <dbReference type="SAM" id="Coils"/>
    </source>
</evidence>
<feature type="non-terminal residue" evidence="3">
    <location>
        <position position="1"/>
    </location>
</feature>
<evidence type="ECO:0000256" key="1">
    <source>
        <dbReference type="RuleBase" id="RU367089"/>
    </source>
</evidence>
<feature type="coiled-coil region" evidence="2">
    <location>
        <begin position="166"/>
        <end position="193"/>
    </location>
</feature>
<accession>A0A0B6ZWP5</accession>
<name>A0A0B6ZWP5_9EUPU</name>
<dbReference type="EMBL" id="HACG01026124">
    <property type="protein sequence ID" value="CEK72989.1"/>
    <property type="molecule type" value="Transcribed_RNA"/>
</dbReference>
<keyword evidence="2" id="KW-0175">Coiled coil</keyword>
<reference evidence="3" key="1">
    <citation type="submission" date="2014-12" db="EMBL/GenBank/DDBJ databases">
        <title>Insight into the proteome of Arion vulgaris.</title>
        <authorList>
            <person name="Aradska J."/>
            <person name="Bulat T."/>
            <person name="Smidak R."/>
            <person name="Sarate P."/>
            <person name="Gangsoo J."/>
            <person name="Sialana F."/>
            <person name="Bilban M."/>
            <person name="Lubec G."/>
        </authorList>
    </citation>
    <scope>NUCLEOTIDE SEQUENCE</scope>
    <source>
        <tissue evidence="3">Skin</tissue>
    </source>
</reference>
<dbReference type="PANTHER" id="PTHR12372:SF6">
    <property type="entry name" value="PECANEX-LIKE PROTEIN 4"/>
    <property type="match status" value="1"/>
</dbReference>
<comment type="similarity">
    <text evidence="1">Belongs to the pecanex family.</text>
</comment>
<dbReference type="InterPro" id="IPR039797">
    <property type="entry name" value="Pecanex"/>
</dbReference>
<proteinExistence type="inferred from homology"/>
<organism evidence="3">
    <name type="scientific">Arion vulgaris</name>
    <dbReference type="NCBI Taxonomy" id="1028688"/>
    <lineage>
        <taxon>Eukaryota</taxon>
        <taxon>Metazoa</taxon>
        <taxon>Spiralia</taxon>
        <taxon>Lophotrochozoa</taxon>
        <taxon>Mollusca</taxon>
        <taxon>Gastropoda</taxon>
        <taxon>Heterobranchia</taxon>
        <taxon>Euthyneura</taxon>
        <taxon>Panpulmonata</taxon>
        <taxon>Eupulmonata</taxon>
        <taxon>Stylommatophora</taxon>
        <taxon>Helicina</taxon>
        <taxon>Arionoidea</taxon>
        <taxon>Arionidae</taxon>
        <taxon>Arion</taxon>
    </lineage>
</organism>
<dbReference type="PANTHER" id="PTHR12372">
    <property type="entry name" value="PECANEX"/>
    <property type="match status" value="1"/>
</dbReference>
<dbReference type="GO" id="GO:0016020">
    <property type="term" value="C:membrane"/>
    <property type="evidence" value="ECO:0007669"/>
    <property type="project" value="UniProtKB-SubCell"/>
</dbReference>
<sequence length="202" mass="23163">RPSKFWPESVGASANTCADSLYYRQLSVELVRTLRSTFANGSMGEPLVGNHYLIRFHDRLVWVMVLERGAGFCTVSIKGLELQETSCHAAEAARIDDQFEDAFEAKDDSFGTCYFNIFPFHCLTPLDAAEVRTYSDAKNVLTGVIDSPESVALTLSFFRKSLIWVLLHHINLLKQQEEKIKKIKRESDCIDERFRAWRHIKR</sequence>
<evidence type="ECO:0000313" key="3">
    <source>
        <dbReference type="EMBL" id="CEK72989.1"/>
    </source>
</evidence>
<dbReference type="AlphaFoldDB" id="A0A0B6ZWP5"/>
<protein>
    <recommendedName>
        <fullName evidence="1">Pecanex-like protein</fullName>
    </recommendedName>
</protein>
<gene>
    <name evidence="3" type="primary">ORF84805</name>
</gene>
<comment type="subcellular location">
    <subcellularLocation>
        <location evidence="1">Membrane</location>
        <topology evidence="1">Multi-pass membrane protein</topology>
    </subcellularLocation>
</comment>